<dbReference type="PANTHER" id="PTHR33284">
    <property type="entry name" value="RIBOSOMAL PROTEIN L25/GLN-TRNA SYNTHETASE, ANTI-CODON-BINDING DOMAIN-CONTAINING PROTEIN"/>
    <property type="match status" value="1"/>
</dbReference>
<dbReference type="EMBL" id="JAVDXZ010000001">
    <property type="protein sequence ID" value="MDR7328892.1"/>
    <property type="molecule type" value="Genomic_DNA"/>
</dbReference>
<dbReference type="Pfam" id="PF14693">
    <property type="entry name" value="Ribosomal_TL5_C"/>
    <property type="match status" value="1"/>
</dbReference>
<sequence>MADTTILKGEYRKEFGKGASRRLRRDGRIPGVLYASHQEPVHFHVDRIETQALVRREGVNAVFELELDGEQFLSMVKVIDQNILTLDIDHLDLQAIKRGEKVEVSVPVIAEGEVFSGAMLIQEEETILVEASALSIPEELTVSVAGVEAGNQVLAGDITLPEGVTLVDEADKLVLNIVAEEVAEIPEDGEEAAAEGEAESAE</sequence>
<evidence type="ECO:0000256" key="2">
    <source>
        <dbReference type="ARBA" id="ARBA00022884"/>
    </source>
</evidence>
<reference evidence="8" key="1">
    <citation type="submission" date="2023-07" db="EMBL/GenBank/DDBJ databases">
        <title>Sequencing the genomes of 1000 actinobacteria strains.</title>
        <authorList>
            <person name="Klenk H.-P."/>
        </authorList>
    </citation>
    <scope>NUCLEOTIDE SEQUENCE</scope>
    <source>
        <strain evidence="8">DSM 107476</strain>
    </source>
</reference>
<keyword evidence="2 5" id="KW-0694">RNA-binding</keyword>
<gene>
    <name evidence="5" type="primary">rplY</name>
    <name evidence="5" type="synonym">ctc</name>
    <name evidence="8" type="ORF">J2S39_000568</name>
</gene>
<dbReference type="RefSeq" id="WP_290197883.1">
    <property type="nucleotide sequence ID" value="NZ_CP047654.1"/>
</dbReference>
<dbReference type="Proteomes" id="UP001180840">
    <property type="component" value="Unassembled WGS sequence"/>
</dbReference>
<dbReference type="InterPro" id="IPR020930">
    <property type="entry name" value="Ribosomal_uL5_bac-type"/>
</dbReference>
<comment type="subunit">
    <text evidence="5">Part of the 50S ribosomal subunit; part of the 5S rRNA/L5/L18/L25 subcomplex. Contacts the 5S rRNA. Binds to the 5S rRNA independently of L5 and L18.</text>
</comment>
<dbReference type="InterPro" id="IPR001021">
    <property type="entry name" value="Ribosomal_bL25_long"/>
</dbReference>
<dbReference type="InterPro" id="IPR037121">
    <property type="entry name" value="Ribosomal_bL25_C"/>
</dbReference>
<dbReference type="InterPro" id="IPR020056">
    <property type="entry name" value="Rbsml_bL25/Gln-tRNA_synth_N"/>
</dbReference>
<dbReference type="PANTHER" id="PTHR33284:SF1">
    <property type="entry name" value="RIBOSOMAL PROTEIN L25_GLN-TRNA SYNTHETASE, ANTI-CODON-BINDING DOMAIN-CONTAINING PROTEIN"/>
    <property type="match status" value="1"/>
</dbReference>
<evidence type="ECO:0000256" key="1">
    <source>
        <dbReference type="ARBA" id="ARBA00022730"/>
    </source>
</evidence>
<keyword evidence="4 5" id="KW-0687">Ribonucleoprotein</keyword>
<evidence type="ECO:0000313" key="8">
    <source>
        <dbReference type="EMBL" id="MDR7328892.1"/>
    </source>
</evidence>
<keyword evidence="1 5" id="KW-0699">rRNA-binding</keyword>
<dbReference type="NCBIfam" id="TIGR00731">
    <property type="entry name" value="bL25_bact_ctc"/>
    <property type="match status" value="1"/>
</dbReference>
<evidence type="ECO:0000259" key="6">
    <source>
        <dbReference type="Pfam" id="PF01386"/>
    </source>
</evidence>
<feature type="domain" description="Large ribosomal subunit protein bL25 beta" evidence="7">
    <location>
        <begin position="101"/>
        <end position="180"/>
    </location>
</feature>
<keyword evidence="3 5" id="KW-0689">Ribosomal protein</keyword>
<accession>A0ABU1ZVD7</accession>
<comment type="caution">
    <text evidence="8">The sequence shown here is derived from an EMBL/GenBank/DDBJ whole genome shotgun (WGS) entry which is preliminary data.</text>
</comment>
<evidence type="ECO:0000256" key="3">
    <source>
        <dbReference type="ARBA" id="ARBA00022980"/>
    </source>
</evidence>
<evidence type="ECO:0000256" key="4">
    <source>
        <dbReference type="ARBA" id="ARBA00023274"/>
    </source>
</evidence>
<feature type="domain" description="Large ribosomal subunit protein bL25 L25" evidence="6">
    <location>
        <begin position="7"/>
        <end position="93"/>
    </location>
</feature>
<protein>
    <recommendedName>
        <fullName evidence="5">Large ribosomal subunit protein bL25</fullName>
    </recommendedName>
    <alternativeName>
        <fullName evidence="5">General stress protein CTC</fullName>
    </alternativeName>
</protein>
<dbReference type="Gene3D" id="2.40.240.10">
    <property type="entry name" value="Ribosomal Protein L25, Chain P"/>
    <property type="match status" value="1"/>
</dbReference>
<organism evidence="8 9">
    <name type="scientific">Corynebacterium guangdongense</name>
    <dbReference type="NCBI Taxonomy" id="1783348"/>
    <lineage>
        <taxon>Bacteria</taxon>
        <taxon>Bacillati</taxon>
        <taxon>Actinomycetota</taxon>
        <taxon>Actinomycetes</taxon>
        <taxon>Mycobacteriales</taxon>
        <taxon>Corynebacteriaceae</taxon>
        <taxon>Corynebacterium</taxon>
    </lineage>
</organism>
<dbReference type="SUPFAM" id="SSF50715">
    <property type="entry name" value="Ribosomal protein L25-like"/>
    <property type="match status" value="1"/>
</dbReference>
<comment type="function">
    <text evidence="5">This is one of the proteins that binds to the 5S RNA in the ribosome where it forms part of the central protuberance.</text>
</comment>
<dbReference type="InterPro" id="IPR029751">
    <property type="entry name" value="Ribosomal_L25_dom"/>
</dbReference>
<evidence type="ECO:0000256" key="5">
    <source>
        <dbReference type="HAMAP-Rule" id="MF_01334"/>
    </source>
</evidence>
<dbReference type="NCBIfam" id="NF004131">
    <property type="entry name" value="PRK05618.2-1"/>
    <property type="match status" value="1"/>
</dbReference>
<comment type="similarity">
    <text evidence="5">Belongs to the bacterial ribosomal protein bL25 family. CTC subfamily.</text>
</comment>
<dbReference type="HAMAP" id="MF_01334">
    <property type="entry name" value="Ribosomal_bL25_CTC"/>
    <property type="match status" value="1"/>
</dbReference>
<keyword evidence="9" id="KW-1185">Reference proteome</keyword>
<name>A0ABU1ZVD7_9CORY</name>
<evidence type="ECO:0000259" key="7">
    <source>
        <dbReference type="Pfam" id="PF14693"/>
    </source>
</evidence>
<dbReference type="CDD" id="cd00495">
    <property type="entry name" value="Ribosomal_L25_TL5_CTC"/>
    <property type="match status" value="1"/>
</dbReference>
<dbReference type="Gene3D" id="2.170.120.20">
    <property type="entry name" value="Ribosomal protein L25, beta domain"/>
    <property type="match status" value="1"/>
</dbReference>
<dbReference type="GO" id="GO:0005840">
    <property type="term" value="C:ribosome"/>
    <property type="evidence" value="ECO:0007669"/>
    <property type="project" value="UniProtKB-KW"/>
</dbReference>
<proteinExistence type="inferred from homology"/>
<dbReference type="InterPro" id="IPR011035">
    <property type="entry name" value="Ribosomal_bL25/Gln-tRNA_synth"/>
</dbReference>
<dbReference type="Pfam" id="PF01386">
    <property type="entry name" value="Ribosomal_L25p"/>
    <property type="match status" value="1"/>
</dbReference>
<evidence type="ECO:0000313" key="9">
    <source>
        <dbReference type="Proteomes" id="UP001180840"/>
    </source>
</evidence>
<dbReference type="InterPro" id="IPR020057">
    <property type="entry name" value="Ribosomal_bL25_b-dom"/>
</dbReference>